<evidence type="ECO:0000313" key="2">
    <source>
        <dbReference type="EMBL" id="GMS78287.1"/>
    </source>
</evidence>
<feature type="non-terminal residue" evidence="2">
    <location>
        <position position="1"/>
    </location>
</feature>
<dbReference type="EMBL" id="BTSX01000001">
    <property type="protein sequence ID" value="GMS78287.1"/>
    <property type="molecule type" value="Genomic_DNA"/>
</dbReference>
<reference evidence="2" key="1">
    <citation type="submission" date="2023-10" db="EMBL/GenBank/DDBJ databases">
        <title>Genome assembly of Pristionchus species.</title>
        <authorList>
            <person name="Yoshida K."/>
            <person name="Sommer R.J."/>
        </authorList>
    </citation>
    <scope>NUCLEOTIDE SEQUENCE</scope>
    <source>
        <strain evidence="2">RS0144</strain>
    </source>
</reference>
<organism evidence="2 3">
    <name type="scientific">Pristionchus entomophagus</name>
    <dbReference type="NCBI Taxonomy" id="358040"/>
    <lineage>
        <taxon>Eukaryota</taxon>
        <taxon>Metazoa</taxon>
        <taxon>Ecdysozoa</taxon>
        <taxon>Nematoda</taxon>
        <taxon>Chromadorea</taxon>
        <taxon>Rhabditida</taxon>
        <taxon>Rhabditina</taxon>
        <taxon>Diplogasteromorpha</taxon>
        <taxon>Diplogasteroidea</taxon>
        <taxon>Neodiplogasteridae</taxon>
        <taxon>Pristionchus</taxon>
    </lineage>
</organism>
<gene>
    <name evidence="2" type="ORF">PENTCL1PPCAC_462</name>
</gene>
<keyword evidence="3" id="KW-1185">Reference proteome</keyword>
<proteinExistence type="predicted"/>
<evidence type="ECO:0000256" key="1">
    <source>
        <dbReference type="SAM" id="MobiDB-lite"/>
    </source>
</evidence>
<sequence length="154" mass="17079">AVDPLQEVSDLKRKLRLIKGKLLVPTERNLRQAINMIDDTFATEEVQMNCNRIGITCAPPPMFAVPGYPFLMAESPVDVEPKEDKTPTLTDAQTQTIQPEMCTSSAQTIDTGDICSFTKSALYNETQSNIQKAINILTETNCTLADRGKKRKSD</sequence>
<name>A0AAV5S858_9BILA</name>
<comment type="caution">
    <text evidence="2">The sequence shown here is derived from an EMBL/GenBank/DDBJ whole genome shotgun (WGS) entry which is preliminary data.</text>
</comment>
<feature type="region of interest" description="Disordered" evidence="1">
    <location>
        <begin position="80"/>
        <end position="102"/>
    </location>
</feature>
<feature type="compositionally biased region" description="Polar residues" evidence="1">
    <location>
        <begin position="87"/>
        <end position="102"/>
    </location>
</feature>
<evidence type="ECO:0000313" key="3">
    <source>
        <dbReference type="Proteomes" id="UP001432027"/>
    </source>
</evidence>
<protein>
    <submittedName>
        <fullName evidence="2">Uncharacterized protein</fullName>
    </submittedName>
</protein>
<dbReference type="AlphaFoldDB" id="A0AAV5S858"/>
<dbReference type="Proteomes" id="UP001432027">
    <property type="component" value="Unassembled WGS sequence"/>
</dbReference>
<accession>A0AAV5S858</accession>